<dbReference type="SMART" id="SM00665">
    <property type="entry name" value="B561"/>
    <property type="match status" value="1"/>
</dbReference>
<name>A0AAV9QE83_9PEZI</name>
<dbReference type="InterPro" id="IPR006593">
    <property type="entry name" value="Cyt_b561/ferric_Rdtase_TM"/>
</dbReference>
<dbReference type="PANTHER" id="PTHR47797:SF1">
    <property type="entry name" value="CYTOCHROME B561 DOMAIN-CONTAINING PROTEIN-RELATED"/>
    <property type="match status" value="1"/>
</dbReference>
<evidence type="ECO:0000256" key="5">
    <source>
        <dbReference type="ARBA" id="ARBA00022989"/>
    </source>
</evidence>
<evidence type="ECO:0000256" key="2">
    <source>
        <dbReference type="ARBA" id="ARBA00022448"/>
    </source>
</evidence>
<dbReference type="PROSITE" id="PS50939">
    <property type="entry name" value="CYTOCHROME_B561"/>
    <property type="match status" value="1"/>
</dbReference>
<feature type="transmembrane region" description="Helical" evidence="8">
    <location>
        <begin position="76"/>
        <end position="100"/>
    </location>
</feature>
<feature type="transmembrane region" description="Helical" evidence="8">
    <location>
        <begin position="154"/>
        <end position="171"/>
    </location>
</feature>
<evidence type="ECO:0000256" key="9">
    <source>
        <dbReference type="SAM" id="SignalP"/>
    </source>
</evidence>
<dbReference type="Pfam" id="PF03188">
    <property type="entry name" value="Cytochrom_B561"/>
    <property type="match status" value="1"/>
</dbReference>
<protein>
    <recommendedName>
        <fullName evidence="10">Cytochrome b561 domain-containing protein</fullName>
    </recommendedName>
</protein>
<dbReference type="Proteomes" id="UP001345827">
    <property type="component" value="Unassembled WGS sequence"/>
</dbReference>
<sequence>MSRTHLFFTQLALRASLSSAQDGDADGDGGSGGGDGPPAYFHKIVVAHAVLASLSWVIFFPLGAVLMRTMSSPNTIWVHAAIRGFTTIVFTAAVGMGIWMARVTHTHSLNTYHPIIGLVIFSAIWLQILMALVHHFVLFKKHQRRTTLAVAHMWLGRVLITVGMVNGGLGLKLSWNAGRGDCIAYGVVSGVIWLAYVCLISYFEIRAAREGPQHRGVLEKRRVLNASDRSENDRGSYESPGGHSATRV</sequence>
<gene>
    <name evidence="11" type="ORF">LTR25_003223</name>
</gene>
<feature type="compositionally biased region" description="Basic and acidic residues" evidence="7">
    <location>
        <begin position="227"/>
        <end position="236"/>
    </location>
</feature>
<keyword evidence="12" id="KW-1185">Reference proteome</keyword>
<feature type="chain" id="PRO_5043362065" description="Cytochrome b561 domain-containing protein" evidence="9">
    <location>
        <begin position="21"/>
        <end position="248"/>
    </location>
</feature>
<keyword evidence="9" id="KW-0732">Signal</keyword>
<feature type="domain" description="Cytochrome b561" evidence="10">
    <location>
        <begin position="8"/>
        <end position="208"/>
    </location>
</feature>
<dbReference type="EMBL" id="JAXLQG010000004">
    <property type="protein sequence ID" value="KAK5541445.1"/>
    <property type="molecule type" value="Genomic_DNA"/>
</dbReference>
<comment type="caution">
    <text evidence="11">The sequence shown here is derived from an EMBL/GenBank/DDBJ whole genome shotgun (WGS) entry which is preliminary data.</text>
</comment>
<keyword evidence="4" id="KW-0249">Electron transport</keyword>
<keyword evidence="3 8" id="KW-0812">Transmembrane</keyword>
<evidence type="ECO:0000256" key="4">
    <source>
        <dbReference type="ARBA" id="ARBA00022982"/>
    </source>
</evidence>
<reference evidence="11 12" key="1">
    <citation type="submission" date="2023-06" db="EMBL/GenBank/DDBJ databases">
        <title>Black Yeasts Isolated from many extreme environments.</title>
        <authorList>
            <person name="Coleine C."/>
            <person name="Stajich J.E."/>
            <person name="Selbmann L."/>
        </authorList>
    </citation>
    <scope>NUCLEOTIDE SEQUENCE [LARGE SCALE GENOMIC DNA]</scope>
    <source>
        <strain evidence="11 12">CCFEE 5887</strain>
    </source>
</reference>
<evidence type="ECO:0000256" key="8">
    <source>
        <dbReference type="SAM" id="Phobius"/>
    </source>
</evidence>
<evidence type="ECO:0000313" key="12">
    <source>
        <dbReference type="Proteomes" id="UP001345827"/>
    </source>
</evidence>
<feature type="transmembrane region" description="Helical" evidence="8">
    <location>
        <begin position="183"/>
        <end position="205"/>
    </location>
</feature>
<keyword evidence="2" id="KW-0813">Transport</keyword>
<organism evidence="11 12">
    <name type="scientific">Vermiconidia calcicola</name>
    <dbReference type="NCBI Taxonomy" id="1690605"/>
    <lineage>
        <taxon>Eukaryota</taxon>
        <taxon>Fungi</taxon>
        <taxon>Dikarya</taxon>
        <taxon>Ascomycota</taxon>
        <taxon>Pezizomycotina</taxon>
        <taxon>Dothideomycetes</taxon>
        <taxon>Dothideomycetidae</taxon>
        <taxon>Mycosphaerellales</taxon>
        <taxon>Extremaceae</taxon>
        <taxon>Vermiconidia</taxon>
    </lineage>
</organism>
<keyword evidence="5 8" id="KW-1133">Transmembrane helix</keyword>
<feature type="signal peptide" evidence="9">
    <location>
        <begin position="1"/>
        <end position="20"/>
    </location>
</feature>
<dbReference type="CDD" id="cd08760">
    <property type="entry name" value="Cyt_b561_FRRS1_like"/>
    <property type="match status" value="1"/>
</dbReference>
<proteinExistence type="predicted"/>
<dbReference type="AlphaFoldDB" id="A0AAV9QE83"/>
<accession>A0AAV9QE83</accession>
<feature type="transmembrane region" description="Helical" evidence="8">
    <location>
        <begin position="44"/>
        <end position="64"/>
    </location>
</feature>
<evidence type="ECO:0000256" key="7">
    <source>
        <dbReference type="SAM" id="MobiDB-lite"/>
    </source>
</evidence>
<evidence type="ECO:0000256" key="1">
    <source>
        <dbReference type="ARBA" id="ARBA00004370"/>
    </source>
</evidence>
<dbReference type="PANTHER" id="PTHR47797">
    <property type="entry name" value="DEHYDROGENASE, PUTATIVE (AFU_ORTHOLOGUE AFUA_8G05805)-RELATED"/>
    <property type="match status" value="1"/>
</dbReference>
<dbReference type="GO" id="GO:0016020">
    <property type="term" value="C:membrane"/>
    <property type="evidence" value="ECO:0007669"/>
    <property type="project" value="UniProtKB-SubCell"/>
</dbReference>
<evidence type="ECO:0000256" key="6">
    <source>
        <dbReference type="ARBA" id="ARBA00023136"/>
    </source>
</evidence>
<evidence type="ECO:0000313" key="11">
    <source>
        <dbReference type="EMBL" id="KAK5541445.1"/>
    </source>
</evidence>
<comment type="subcellular location">
    <subcellularLocation>
        <location evidence="1">Membrane</location>
    </subcellularLocation>
</comment>
<feature type="transmembrane region" description="Helical" evidence="8">
    <location>
        <begin position="112"/>
        <end position="133"/>
    </location>
</feature>
<keyword evidence="6 8" id="KW-0472">Membrane</keyword>
<evidence type="ECO:0000256" key="3">
    <source>
        <dbReference type="ARBA" id="ARBA00022692"/>
    </source>
</evidence>
<feature type="region of interest" description="Disordered" evidence="7">
    <location>
        <begin position="227"/>
        <end position="248"/>
    </location>
</feature>
<evidence type="ECO:0000259" key="10">
    <source>
        <dbReference type="PROSITE" id="PS50939"/>
    </source>
</evidence>
<dbReference type="Gene3D" id="1.20.120.1770">
    <property type="match status" value="1"/>
</dbReference>